<reference evidence="1" key="1">
    <citation type="submission" date="2023-05" db="EMBL/GenBank/DDBJ databases">
        <authorList>
            <consortium name="ELIXIR-Norway"/>
        </authorList>
    </citation>
    <scope>NUCLEOTIDE SEQUENCE</scope>
</reference>
<evidence type="ECO:0000313" key="2">
    <source>
        <dbReference type="Proteomes" id="UP001162501"/>
    </source>
</evidence>
<evidence type="ECO:0000313" key="1">
    <source>
        <dbReference type="EMBL" id="CAN0413003.1"/>
    </source>
</evidence>
<organism evidence="1 2">
    <name type="scientific">Rangifer tarandus platyrhynchus</name>
    <name type="common">Svalbard reindeer</name>
    <dbReference type="NCBI Taxonomy" id="3082113"/>
    <lineage>
        <taxon>Eukaryota</taxon>
        <taxon>Metazoa</taxon>
        <taxon>Chordata</taxon>
        <taxon>Craniata</taxon>
        <taxon>Vertebrata</taxon>
        <taxon>Euteleostomi</taxon>
        <taxon>Mammalia</taxon>
        <taxon>Eutheria</taxon>
        <taxon>Laurasiatheria</taxon>
        <taxon>Artiodactyla</taxon>
        <taxon>Ruminantia</taxon>
        <taxon>Pecora</taxon>
        <taxon>Cervidae</taxon>
        <taxon>Odocoileinae</taxon>
        <taxon>Rangifer</taxon>
    </lineage>
</organism>
<accession>A0AC59ZGE2</accession>
<protein>
    <submittedName>
        <fullName evidence="1">Uncharacterized protein</fullName>
    </submittedName>
</protein>
<dbReference type="EMBL" id="OX596113">
    <property type="protein sequence ID" value="CAN0413003.1"/>
    <property type="molecule type" value="Genomic_DNA"/>
</dbReference>
<reference evidence="1" key="2">
    <citation type="submission" date="2025-03" db="EMBL/GenBank/DDBJ databases">
        <authorList>
            <consortium name="ELIXIR-Norway"/>
            <consortium name="Elixir Norway"/>
        </authorList>
    </citation>
    <scope>NUCLEOTIDE SEQUENCE</scope>
</reference>
<sequence>MIWKRSAVLRFYSVCGLLLQGNPRPAAGSINFTPIPHHPHSTPDFHSPPYSPPVPGDFHPLPLLPGAAGGSGSLLQPLESLALAQPCCLGSRSLMGTFRLFIHLSFLHLSLFLLASTPLTLRIHTPTPFGWQLVPSLNIPPSHPPPPAASHITLPTDPLHLLSSL</sequence>
<dbReference type="Proteomes" id="UP001162501">
    <property type="component" value="Chromosome 29"/>
</dbReference>
<proteinExistence type="predicted"/>
<gene>
    <name evidence="1" type="ORF">MRATA1EN22A_LOCUS18046</name>
</gene>
<name>A0AC59ZGE2_RANTA</name>